<protein>
    <recommendedName>
        <fullName evidence="3">Phage protein</fullName>
    </recommendedName>
</protein>
<gene>
    <name evidence="1" type="ORF">FJQ98_16180</name>
</gene>
<evidence type="ECO:0000313" key="1">
    <source>
        <dbReference type="EMBL" id="QQP10784.1"/>
    </source>
</evidence>
<sequence>MYKIKLEEYEFTNNNGVITVKRYGEHWRNYIGDNAVLALLHKIEDLEEGNKKLISSLEEIAHHVSVPIDEPENYENTVYEFIDIAKRALGY</sequence>
<dbReference type="RefSeq" id="WP_053595745.1">
    <property type="nucleotide sequence ID" value="NZ_CP067341.1"/>
</dbReference>
<evidence type="ECO:0000313" key="2">
    <source>
        <dbReference type="Proteomes" id="UP000596049"/>
    </source>
</evidence>
<name>A0ABX7AM58_9BACI</name>
<evidence type="ECO:0008006" key="3">
    <source>
        <dbReference type="Google" id="ProtNLM"/>
    </source>
</evidence>
<keyword evidence="2" id="KW-1185">Reference proteome</keyword>
<proteinExistence type="predicted"/>
<organism evidence="1 2">
    <name type="scientific">Lysinibacillus agricola</name>
    <dbReference type="NCBI Taxonomy" id="2590012"/>
    <lineage>
        <taxon>Bacteria</taxon>
        <taxon>Bacillati</taxon>
        <taxon>Bacillota</taxon>
        <taxon>Bacilli</taxon>
        <taxon>Bacillales</taxon>
        <taxon>Bacillaceae</taxon>
        <taxon>Lysinibacillus</taxon>
    </lineage>
</organism>
<dbReference type="EMBL" id="CP067341">
    <property type="protein sequence ID" value="QQP10784.1"/>
    <property type="molecule type" value="Genomic_DNA"/>
</dbReference>
<dbReference type="Proteomes" id="UP000596049">
    <property type="component" value="Chromosome"/>
</dbReference>
<reference evidence="1 2" key="1">
    <citation type="submission" date="2020-01" db="EMBL/GenBank/DDBJ databases">
        <authorList>
            <person name="Liu G."/>
            <person name="Liu B."/>
        </authorList>
    </citation>
    <scope>NUCLEOTIDE SEQUENCE [LARGE SCALE GENOMIC DNA]</scope>
    <source>
        <strain evidence="1 2">FJAT-51161</strain>
    </source>
</reference>
<accession>A0ABX7AM58</accession>